<dbReference type="AlphaFoldDB" id="A0A815PFW8"/>
<evidence type="ECO:0000313" key="5">
    <source>
        <dbReference type="EMBL" id="CAF1449075.1"/>
    </source>
</evidence>
<evidence type="ECO:0000256" key="1">
    <source>
        <dbReference type="ARBA" id="ARBA00023284"/>
    </source>
</evidence>
<dbReference type="Pfam" id="PF10262">
    <property type="entry name" value="Rdx"/>
    <property type="match status" value="1"/>
</dbReference>
<organism evidence="5 6">
    <name type="scientific">Adineta steineri</name>
    <dbReference type="NCBI Taxonomy" id="433720"/>
    <lineage>
        <taxon>Eukaryota</taxon>
        <taxon>Metazoa</taxon>
        <taxon>Spiralia</taxon>
        <taxon>Gnathifera</taxon>
        <taxon>Rotifera</taxon>
        <taxon>Eurotatoria</taxon>
        <taxon>Bdelloidea</taxon>
        <taxon>Adinetida</taxon>
        <taxon>Adinetidae</taxon>
        <taxon>Adineta</taxon>
    </lineage>
</organism>
<sequence>MGKPAVVHVEYCEILQRVSDATVTGKVGRRSSFEVTLNNKVIFSKLDTGKFPAFDKVAEEVDNAAQGRDVQTVTETDKGSSCTIL</sequence>
<feature type="region of interest" description="Disordered" evidence="2">
    <location>
        <begin position="65"/>
        <end position="85"/>
    </location>
</feature>
<dbReference type="InterPro" id="IPR011893">
    <property type="entry name" value="Selenoprotein_Rdx-typ"/>
</dbReference>
<dbReference type="SUPFAM" id="SSF52833">
    <property type="entry name" value="Thioredoxin-like"/>
    <property type="match status" value="1"/>
</dbReference>
<evidence type="ECO:0000256" key="2">
    <source>
        <dbReference type="SAM" id="MobiDB-lite"/>
    </source>
</evidence>
<evidence type="ECO:0000313" key="6">
    <source>
        <dbReference type="Proteomes" id="UP000663832"/>
    </source>
</evidence>
<evidence type="ECO:0000313" key="4">
    <source>
        <dbReference type="EMBL" id="CAF1411213.1"/>
    </source>
</evidence>
<dbReference type="InterPro" id="IPR036249">
    <property type="entry name" value="Thioredoxin-like_sf"/>
</dbReference>
<name>A0A815PFW8_9BILA</name>
<accession>A0A815PFW8</accession>
<comment type="caution">
    <text evidence="5">The sequence shown here is derived from an EMBL/GenBank/DDBJ whole genome shotgun (WGS) entry which is preliminary data.</text>
</comment>
<proteinExistence type="predicted"/>
<keyword evidence="1" id="KW-0676">Redox-active center</keyword>
<evidence type="ECO:0000313" key="3">
    <source>
        <dbReference type="EMBL" id="CAF1067362.1"/>
    </source>
</evidence>
<dbReference type="OrthoDB" id="5962009at2759"/>
<dbReference type="EMBL" id="CAJNOM010000390">
    <property type="protein sequence ID" value="CAF1411213.1"/>
    <property type="molecule type" value="Genomic_DNA"/>
</dbReference>
<reference evidence="5" key="1">
    <citation type="submission" date="2021-02" db="EMBL/GenBank/DDBJ databases">
        <authorList>
            <person name="Nowell W R."/>
        </authorList>
    </citation>
    <scope>NUCLEOTIDE SEQUENCE</scope>
</reference>
<gene>
    <name evidence="3" type="ORF">BJG266_LOCUS19509</name>
    <name evidence="4" type="ORF">QVE165_LOCUS37509</name>
    <name evidence="5" type="ORF">QVE165_LOCUS40163</name>
</gene>
<dbReference type="EMBL" id="CAJNOM010000457">
    <property type="protein sequence ID" value="CAF1449075.1"/>
    <property type="molecule type" value="Genomic_DNA"/>
</dbReference>
<feature type="compositionally biased region" description="Polar residues" evidence="2">
    <location>
        <begin position="69"/>
        <end position="85"/>
    </location>
</feature>
<dbReference type="EMBL" id="CAJNOI010000105">
    <property type="protein sequence ID" value="CAF1067362.1"/>
    <property type="molecule type" value="Genomic_DNA"/>
</dbReference>
<keyword evidence="6" id="KW-1185">Reference proteome</keyword>
<protein>
    <submittedName>
        <fullName evidence="5">Uncharacterized protein</fullName>
    </submittedName>
</protein>
<dbReference type="Proteomes" id="UP000663877">
    <property type="component" value="Unassembled WGS sequence"/>
</dbReference>
<dbReference type="Gene3D" id="3.40.30.10">
    <property type="entry name" value="Glutaredoxin"/>
    <property type="match status" value="1"/>
</dbReference>
<dbReference type="Proteomes" id="UP000663832">
    <property type="component" value="Unassembled WGS sequence"/>
</dbReference>